<dbReference type="InterPro" id="IPR008974">
    <property type="entry name" value="TRAF-like"/>
</dbReference>
<protein>
    <recommendedName>
        <fullName evidence="1">MATH domain-containing protein</fullName>
    </recommendedName>
</protein>
<dbReference type="InterPro" id="IPR002083">
    <property type="entry name" value="MATH/TRAF_dom"/>
</dbReference>
<dbReference type="Gene3D" id="2.60.210.10">
    <property type="entry name" value="Apoptosis, Tumor Necrosis Factor Receptor Associated Protein 2, Chain A"/>
    <property type="match status" value="1"/>
</dbReference>
<dbReference type="EMBL" id="JBBPBM010000028">
    <property type="protein sequence ID" value="KAK8537211.1"/>
    <property type="molecule type" value="Genomic_DNA"/>
</dbReference>
<dbReference type="SUPFAM" id="SSF49599">
    <property type="entry name" value="TRAF domain-like"/>
    <property type="match status" value="1"/>
</dbReference>
<comment type="caution">
    <text evidence="2">The sequence shown here is derived from an EMBL/GenBank/DDBJ whole genome shotgun (WGS) entry which is preliminary data.</text>
</comment>
<dbReference type="PANTHER" id="PTHR46162">
    <property type="entry name" value="TRAF-LIKE FAMILY PROTEIN"/>
    <property type="match status" value="1"/>
</dbReference>
<dbReference type="SMART" id="SM00061">
    <property type="entry name" value="MATH"/>
    <property type="match status" value="1"/>
</dbReference>
<evidence type="ECO:0000259" key="1">
    <source>
        <dbReference type="PROSITE" id="PS50144"/>
    </source>
</evidence>
<gene>
    <name evidence="2" type="ORF">V6N12_043384</name>
</gene>
<evidence type="ECO:0000313" key="2">
    <source>
        <dbReference type="EMBL" id="KAK8537211.1"/>
    </source>
</evidence>
<feature type="domain" description="MATH" evidence="1">
    <location>
        <begin position="1"/>
        <end position="118"/>
    </location>
</feature>
<dbReference type="CDD" id="cd00121">
    <property type="entry name" value="MATH"/>
    <property type="match status" value="2"/>
</dbReference>
<keyword evidence="3" id="KW-1185">Reference proteome</keyword>
<dbReference type="PROSITE" id="PS50144">
    <property type="entry name" value="MATH"/>
    <property type="match status" value="1"/>
</dbReference>
<sequence>MDKYKSATFESGGYQWKLVLYPSGNKKSNGSGFISLYLEIEKPGTLSLDWEVNAEFKFLVFDKIRDQYLVIKDTEVPVKRFSEMKTEWGISQFLSQKTLNNAANGYLVDDCCTFGAEVLVIQHPLKIEKSVLQKPIGPTLTFKLPNFSKLDNKSYKSPIFTRNGIKWLGTLKYLCDSSKGYMVDDSFIVEAVLILISKVD</sequence>
<reference evidence="2 3" key="1">
    <citation type="journal article" date="2024" name="G3 (Bethesda)">
        <title>Genome assembly of Hibiscus sabdariffa L. provides insights into metabolisms of medicinal natural products.</title>
        <authorList>
            <person name="Kim T."/>
        </authorList>
    </citation>
    <scope>NUCLEOTIDE SEQUENCE [LARGE SCALE GENOMIC DNA]</scope>
    <source>
        <strain evidence="2">TK-2024</strain>
        <tissue evidence="2">Old leaves</tissue>
    </source>
</reference>
<dbReference type="Proteomes" id="UP001472677">
    <property type="component" value="Unassembled WGS sequence"/>
</dbReference>
<name>A0ABR2DE55_9ROSI</name>
<organism evidence="2 3">
    <name type="scientific">Hibiscus sabdariffa</name>
    <name type="common">roselle</name>
    <dbReference type="NCBI Taxonomy" id="183260"/>
    <lineage>
        <taxon>Eukaryota</taxon>
        <taxon>Viridiplantae</taxon>
        <taxon>Streptophyta</taxon>
        <taxon>Embryophyta</taxon>
        <taxon>Tracheophyta</taxon>
        <taxon>Spermatophyta</taxon>
        <taxon>Magnoliopsida</taxon>
        <taxon>eudicotyledons</taxon>
        <taxon>Gunneridae</taxon>
        <taxon>Pentapetalae</taxon>
        <taxon>rosids</taxon>
        <taxon>malvids</taxon>
        <taxon>Malvales</taxon>
        <taxon>Malvaceae</taxon>
        <taxon>Malvoideae</taxon>
        <taxon>Hibiscus</taxon>
    </lineage>
</organism>
<evidence type="ECO:0000313" key="3">
    <source>
        <dbReference type="Proteomes" id="UP001472677"/>
    </source>
</evidence>
<dbReference type="PANTHER" id="PTHR46162:SF40">
    <property type="entry name" value="TRAF-LIKE FAMILY PROTEIN"/>
    <property type="match status" value="1"/>
</dbReference>
<accession>A0ABR2DE55</accession>
<dbReference type="Pfam" id="PF22486">
    <property type="entry name" value="MATH_2"/>
    <property type="match status" value="1"/>
</dbReference>
<proteinExistence type="predicted"/>